<name>A0A3Q3LDY3_9TELE</name>
<dbReference type="GeneTree" id="ENSGT00970000193581"/>
<feature type="region of interest" description="Disordered" evidence="1">
    <location>
        <begin position="1"/>
        <end position="65"/>
    </location>
</feature>
<feature type="region of interest" description="Disordered" evidence="1">
    <location>
        <begin position="78"/>
        <end position="127"/>
    </location>
</feature>
<dbReference type="Proteomes" id="UP000261640">
    <property type="component" value="Unplaced"/>
</dbReference>
<evidence type="ECO:0000313" key="3">
    <source>
        <dbReference type="Ensembl" id="ENSMAMP00000007624.2"/>
    </source>
</evidence>
<feature type="transmembrane region" description="Helical" evidence="2">
    <location>
        <begin position="163"/>
        <end position="184"/>
    </location>
</feature>
<feature type="compositionally biased region" description="Polar residues" evidence="1">
    <location>
        <begin position="19"/>
        <end position="65"/>
    </location>
</feature>
<keyword evidence="2" id="KW-0812">Transmembrane</keyword>
<proteinExistence type="predicted"/>
<sequence>MRNLTTTTTTTNLTHATTSVSSSSPTRNATAGSNTTEDTSPFPSSTTWGNQTFNESTSEPSATITTPLTKSTSLMTAAPHTPTATTAQTAAGYTGTPDVTATTTANPPHTVNTTSDTDNKSQGKHQTPCPLRQLRCVLIYFITFMSLFVPVLLGLGLNTSEKNLTIVFSVILGLFAVAIIVLVLHKCKQKLQYMHQPLNNSSDTEMFVADDDTLVISGGLYDGHPIYDDVPTAPAEQSQFRLEFLHYLLLFLVTASNSSPTCISHPFHCS</sequence>
<keyword evidence="2" id="KW-1133">Transmembrane helix</keyword>
<reference evidence="3" key="2">
    <citation type="submission" date="2025-09" db="UniProtKB">
        <authorList>
            <consortium name="Ensembl"/>
        </authorList>
    </citation>
    <scope>IDENTIFICATION</scope>
</reference>
<feature type="compositionally biased region" description="Polar residues" evidence="1">
    <location>
        <begin position="105"/>
        <end position="116"/>
    </location>
</feature>
<evidence type="ECO:0000256" key="1">
    <source>
        <dbReference type="SAM" id="MobiDB-lite"/>
    </source>
</evidence>
<reference evidence="3" key="1">
    <citation type="submission" date="2025-08" db="UniProtKB">
        <authorList>
            <consortium name="Ensembl"/>
        </authorList>
    </citation>
    <scope>IDENTIFICATION</scope>
</reference>
<keyword evidence="4" id="KW-1185">Reference proteome</keyword>
<evidence type="ECO:0000256" key="2">
    <source>
        <dbReference type="SAM" id="Phobius"/>
    </source>
</evidence>
<dbReference type="AlphaFoldDB" id="A0A3Q3LDY3"/>
<keyword evidence="2" id="KW-0472">Membrane</keyword>
<dbReference type="STRING" id="205130.ENSMAMP00000007624"/>
<dbReference type="Ensembl" id="ENSMAMT00000007834.2">
    <property type="protein sequence ID" value="ENSMAMP00000007624.2"/>
    <property type="gene ID" value="ENSMAMG00000005204.2"/>
</dbReference>
<accession>A0A3Q3LDY3</accession>
<protein>
    <submittedName>
        <fullName evidence="3">Cell wall integrity and stress response component 4-like</fullName>
    </submittedName>
</protein>
<feature type="compositionally biased region" description="Low complexity" evidence="1">
    <location>
        <begin position="1"/>
        <end position="18"/>
    </location>
</feature>
<feature type="transmembrane region" description="Helical" evidence="2">
    <location>
        <begin position="137"/>
        <end position="157"/>
    </location>
</feature>
<organism evidence="3 4">
    <name type="scientific">Mastacembelus armatus</name>
    <name type="common">zig-zag eel</name>
    <dbReference type="NCBI Taxonomy" id="205130"/>
    <lineage>
        <taxon>Eukaryota</taxon>
        <taxon>Metazoa</taxon>
        <taxon>Chordata</taxon>
        <taxon>Craniata</taxon>
        <taxon>Vertebrata</taxon>
        <taxon>Euteleostomi</taxon>
        <taxon>Actinopterygii</taxon>
        <taxon>Neopterygii</taxon>
        <taxon>Teleostei</taxon>
        <taxon>Neoteleostei</taxon>
        <taxon>Acanthomorphata</taxon>
        <taxon>Anabantaria</taxon>
        <taxon>Synbranchiformes</taxon>
        <taxon>Mastacembelidae</taxon>
        <taxon>Mastacembelus</taxon>
    </lineage>
</organism>
<evidence type="ECO:0000313" key="4">
    <source>
        <dbReference type="Proteomes" id="UP000261640"/>
    </source>
</evidence>
<feature type="compositionally biased region" description="Low complexity" evidence="1">
    <location>
        <begin position="78"/>
        <end position="104"/>
    </location>
</feature>
<dbReference type="InParanoid" id="A0A3Q3LDY3"/>